<dbReference type="eggNOG" id="COG1724">
    <property type="taxonomic scope" value="Bacteria"/>
</dbReference>
<dbReference type="GO" id="GO:0004519">
    <property type="term" value="F:endonuclease activity"/>
    <property type="evidence" value="ECO:0007669"/>
    <property type="project" value="UniProtKB-KW"/>
</dbReference>
<comment type="similarity">
    <text evidence="1">Belongs to the HicA mRNA interferase family.</text>
</comment>
<dbReference type="InterPro" id="IPR038570">
    <property type="entry name" value="HicA_sf"/>
</dbReference>
<sequence>MEVREVIRLIGENGWYLARTRGSHRQYKHPTKSGLVTVPGKLSDDLAPGTLDSILKQAGLK</sequence>
<dbReference type="Pfam" id="PF07927">
    <property type="entry name" value="HicA_toxin"/>
    <property type="match status" value="1"/>
</dbReference>
<evidence type="ECO:0000313" key="9">
    <source>
        <dbReference type="Proteomes" id="UP000010384"/>
    </source>
</evidence>
<keyword evidence="9" id="KW-1185">Reference proteome</keyword>
<keyword evidence="7" id="KW-0346">Stress response</keyword>
<dbReference type="GO" id="GO:0016787">
    <property type="term" value="F:hydrolase activity"/>
    <property type="evidence" value="ECO:0007669"/>
    <property type="project" value="UniProtKB-KW"/>
</dbReference>
<keyword evidence="2" id="KW-1277">Toxin-antitoxin system</keyword>
<keyword evidence="4" id="KW-0255">Endonuclease</keyword>
<evidence type="ECO:0000313" key="8">
    <source>
        <dbReference type="EMBL" id="AFY85800.1"/>
    </source>
</evidence>
<dbReference type="PANTHER" id="PTHR34873:SF3">
    <property type="entry name" value="ADDICTION MODULE TOXIN, HICA FAMILY"/>
    <property type="match status" value="1"/>
</dbReference>
<dbReference type="GO" id="GO:0003729">
    <property type="term" value="F:mRNA binding"/>
    <property type="evidence" value="ECO:0007669"/>
    <property type="project" value="InterPro"/>
</dbReference>
<dbReference type="EMBL" id="CP003597">
    <property type="protein sequence ID" value="AFY85800.1"/>
    <property type="molecule type" value="Genomic_DNA"/>
</dbReference>
<proteinExistence type="inferred from homology"/>
<dbReference type="Proteomes" id="UP000010384">
    <property type="component" value="Chromosome"/>
</dbReference>
<dbReference type="KEGG" id="cthe:Chro_0245"/>
<dbReference type="InParanoid" id="K9TTD9"/>
<dbReference type="Gene3D" id="3.30.920.30">
    <property type="entry name" value="Hypothetical protein"/>
    <property type="match status" value="1"/>
</dbReference>
<dbReference type="InterPro" id="IPR012933">
    <property type="entry name" value="HicA_mRNA_interferase"/>
</dbReference>
<gene>
    <name evidence="8" type="ORF">Chro_0245</name>
</gene>
<evidence type="ECO:0000256" key="7">
    <source>
        <dbReference type="ARBA" id="ARBA00023016"/>
    </source>
</evidence>
<dbReference type="AlphaFoldDB" id="K9TTD9"/>
<dbReference type="SUPFAM" id="SSF54786">
    <property type="entry name" value="YcfA/nrd intein domain"/>
    <property type="match status" value="1"/>
</dbReference>
<reference evidence="8 9" key="1">
    <citation type="submission" date="2012-06" db="EMBL/GenBank/DDBJ databases">
        <title>Finished chromosome of genome of Chroococcidiopsis thermalis PCC 7203.</title>
        <authorList>
            <consortium name="US DOE Joint Genome Institute"/>
            <person name="Gugger M."/>
            <person name="Coursin T."/>
            <person name="Rippka R."/>
            <person name="Tandeau De Marsac N."/>
            <person name="Huntemann M."/>
            <person name="Wei C.-L."/>
            <person name="Han J."/>
            <person name="Detter J.C."/>
            <person name="Han C."/>
            <person name="Tapia R."/>
            <person name="Davenport K."/>
            <person name="Daligault H."/>
            <person name="Erkkila T."/>
            <person name="Gu W."/>
            <person name="Munk A.C.C."/>
            <person name="Teshima H."/>
            <person name="Xu Y."/>
            <person name="Chain P."/>
            <person name="Chen A."/>
            <person name="Krypides N."/>
            <person name="Mavromatis K."/>
            <person name="Markowitz V."/>
            <person name="Szeto E."/>
            <person name="Ivanova N."/>
            <person name="Mikhailova N."/>
            <person name="Ovchinnikova G."/>
            <person name="Pagani I."/>
            <person name="Pati A."/>
            <person name="Goodwin L."/>
            <person name="Peters L."/>
            <person name="Pitluck S."/>
            <person name="Woyke T."/>
            <person name="Kerfeld C."/>
        </authorList>
    </citation>
    <scope>NUCLEOTIDE SEQUENCE [LARGE SCALE GENOMIC DNA]</scope>
    <source>
        <strain evidence="8 9">PCC 7203</strain>
    </source>
</reference>
<keyword evidence="5" id="KW-0378">Hydrolase</keyword>
<evidence type="ECO:0000256" key="3">
    <source>
        <dbReference type="ARBA" id="ARBA00022722"/>
    </source>
</evidence>
<dbReference type="STRING" id="251229.Chro_0245"/>
<name>K9TTD9_CHRTP</name>
<protein>
    <submittedName>
        <fullName evidence="8">YcfA family protein</fullName>
    </submittedName>
</protein>
<organism evidence="8 9">
    <name type="scientific">Chroococcidiopsis thermalis (strain PCC 7203)</name>
    <dbReference type="NCBI Taxonomy" id="251229"/>
    <lineage>
        <taxon>Bacteria</taxon>
        <taxon>Bacillati</taxon>
        <taxon>Cyanobacteriota</taxon>
        <taxon>Cyanophyceae</taxon>
        <taxon>Chroococcidiopsidales</taxon>
        <taxon>Chroococcidiopsidaceae</taxon>
        <taxon>Chroococcidiopsis</taxon>
    </lineage>
</organism>
<evidence type="ECO:0000256" key="4">
    <source>
        <dbReference type="ARBA" id="ARBA00022759"/>
    </source>
</evidence>
<dbReference type="HOGENOM" id="CLU_164851_4_2_3"/>
<dbReference type="OrthoDB" id="9811409at2"/>
<keyword evidence="6" id="KW-0694">RNA-binding</keyword>
<dbReference type="RefSeq" id="WP_015152351.1">
    <property type="nucleotide sequence ID" value="NC_019695.1"/>
</dbReference>
<evidence type="ECO:0000256" key="1">
    <source>
        <dbReference type="ARBA" id="ARBA00006620"/>
    </source>
</evidence>
<evidence type="ECO:0000256" key="6">
    <source>
        <dbReference type="ARBA" id="ARBA00022884"/>
    </source>
</evidence>
<evidence type="ECO:0000256" key="2">
    <source>
        <dbReference type="ARBA" id="ARBA00022649"/>
    </source>
</evidence>
<accession>K9TTD9</accession>
<keyword evidence="3" id="KW-0540">Nuclease</keyword>
<evidence type="ECO:0000256" key="5">
    <source>
        <dbReference type="ARBA" id="ARBA00022801"/>
    </source>
</evidence>
<dbReference type="PATRIC" id="fig|251229.3.peg.300"/>
<dbReference type="PANTHER" id="PTHR34873">
    <property type="entry name" value="SSR1766 PROTEIN"/>
    <property type="match status" value="1"/>
</dbReference>